<dbReference type="SUPFAM" id="SSF53335">
    <property type="entry name" value="S-adenosyl-L-methionine-dependent methyltransferases"/>
    <property type="match status" value="1"/>
</dbReference>
<accession>A0A2I1CU13</accession>
<keyword evidence="3" id="KW-0808">Transferase</keyword>
<dbReference type="EMBL" id="MSFM01000012">
    <property type="protein sequence ID" value="PKY01122.1"/>
    <property type="molecule type" value="Genomic_DNA"/>
</dbReference>
<name>A0A2I1CU13_ASPC2</name>
<dbReference type="GO" id="GO:0008168">
    <property type="term" value="F:methyltransferase activity"/>
    <property type="evidence" value="ECO:0007669"/>
    <property type="project" value="UniProtKB-KW"/>
</dbReference>
<evidence type="ECO:0000256" key="1">
    <source>
        <dbReference type="ARBA" id="ARBA00008361"/>
    </source>
</evidence>
<sequence length="262" mass="28480">MAAQSSGRTHTRILGASDYDEAAYWDEKFANKKDIGEWLNTGDAIIDVALSSLDGRQFDESTGHPRVLHLGPGISKLGSRLRDAFVQRGLQGNSIVNVDFSAEAVRLGQDLETGLDPTRAMHWLQADLRSWADVSEISCFAPVDMILDKSTSDAIATSAPVAFSSSSDVSDTCEEIQTLVTKGGAITLLPVEVLALHLAPLARPGAIWIALSFSATRFENLPRAMAHWAVVARKALKAPHGHSSPSVHTPEVFHWLYILKRK</sequence>
<dbReference type="InterPro" id="IPR029063">
    <property type="entry name" value="SAM-dependent_MTases_sf"/>
</dbReference>
<protein>
    <submittedName>
        <fullName evidence="4">Uncharacterized protein</fullName>
    </submittedName>
</protein>
<keyword evidence="2" id="KW-0489">Methyltransferase</keyword>
<evidence type="ECO:0000313" key="4">
    <source>
        <dbReference type="EMBL" id="PKY01122.1"/>
    </source>
</evidence>
<keyword evidence="5" id="KW-1185">Reference proteome</keyword>
<dbReference type="GO" id="GO:0032259">
    <property type="term" value="P:methylation"/>
    <property type="evidence" value="ECO:0007669"/>
    <property type="project" value="UniProtKB-KW"/>
</dbReference>
<dbReference type="GeneID" id="36541337"/>
<dbReference type="AlphaFoldDB" id="A0A2I1CU13"/>
<dbReference type="Gene3D" id="3.40.50.150">
    <property type="entry name" value="Vaccinia Virus protein VP39"/>
    <property type="match status" value="1"/>
</dbReference>
<dbReference type="VEuPathDB" id="FungiDB:P168DRAFT_242612"/>
<comment type="caution">
    <text evidence="4">The sequence shown here is derived from an EMBL/GenBank/DDBJ whole genome shotgun (WGS) entry which is preliminary data.</text>
</comment>
<dbReference type="RefSeq" id="XP_024689716.1">
    <property type="nucleotide sequence ID" value="XM_024833813.1"/>
</dbReference>
<proteinExistence type="inferred from homology"/>
<dbReference type="Proteomes" id="UP000234254">
    <property type="component" value="Unassembled WGS sequence"/>
</dbReference>
<organism evidence="4 5">
    <name type="scientific">Aspergillus campestris (strain IBT 28561)</name>
    <dbReference type="NCBI Taxonomy" id="1392248"/>
    <lineage>
        <taxon>Eukaryota</taxon>
        <taxon>Fungi</taxon>
        <taxon>Dikarya</taxon>
        <taxon>Ascomycota</taxon>
        <taxon>Pezizomycotina</taxon>
        <taxon>Eurotiomycetes</taxon>
        <taxon>Eurotiomycetidae</taxon>
        <taxon>Eurotiales</taxon>
        <taxon>Aspergillaceae</taxon>
        <taxon>Aspergillus</taxon>
        <taxon>Aspergillus subgen. Circumdati</taxon>
    </lineage>
</organism>
<dbReference type="PANTHER" id="PTHR12176">
    <property type="entry name" value="SAM-DEPENDENT METHYLTRANSFERASE SUPERFAMILY PROTEIN"/>
    <property type="match status" value="1"/>
</dbReference>
<evidence type="ECO:0000313" key="5">
    <source>
        <dbReference type="Proteomes" id="UP000234254"/>
    </source>
</evidence>
<dbReference type="OrthoDB" id="411785at2759"/>
<dbReference type="InterPro" id="IPR051419">
    <property type="entry name" value="Lys/N-term_MeTrsfase_sf"/>
</dbReference>
<gene>
    <name evidence="4" type="ORF">P168DRAFT_242612</name>
</gene>
<evidence type="ECO:0000256" key="2">
    <source>
        <dbReference type="ARBA" id="ARBA00022603"/>
    </source>
</evidence>
<evidence type="ECO:0000256" key="3">
    <source>
        <dbReference type="ARBA" id="ARBA00022679"/>
    </source>
</evidence>
<reference evidence="4" key="1">
    <citation type="submission" date="2016-12" db="EMBL/GenBank/DDBJ databases">
        <title>The genomes of Aspergillus section Nigri reveals drivers in fungal speciation.</title>
        <authorList>
            <consortium name="DOE Joint Genome Institute"/>
            <person name="Vesth T.C."/>
            <person name="Nybo J."/>
            <person name="Theobald S."/>
            <person name="Brandl J."/>
            <person name="Frisvad J.C."/>
            <person name="Nielsen K.F."/>
            <person name="Lyhne E.K."/>
            <person name="Kogle M.E."/>
            <person name="Kuo A."/>
            <person name="Riley R."/>
            <person name="Clum A."/>
            <person name="Nolan M."/>
            <person name="Lipzen A."/>
            <person name="Salamov A."/>
            <person name="Henrissat B."/>
            <person name="Wiebenga A."/>
            <person name="De vries R.P."/>
            <person name="Grigoriev I.V."/>
            <person name="Mortensen U.H."/>
            <person name="Andersen M.R."/>
            <person name="Baker S.E."/>
        </authorList>
    </citation>
    <scope>NUCLEOTIDE SEQUENCE</scope>
    <source>
        <strain evidence="4">IBT 28561</strain>
    </source>
</reference>
<comment type="similarity">
    <text evidence="1">Belongs to the methyltransferase superfamily.</text>
</comment>